<dbReference type="AlphaFoldDB" id="X0TP33"/>
<protein>
    <recommendedName>
        <fullName evidence="7">Peptidase M23 domain-containing protein</fullName>
    </recommendedName>
</protein>
<organism evidence="6">
    <name type="scientific">marine sediment metagenome</name>
    <dbReference type="NCBI Taxonomy" id="412755"/>
    <lineage>
        <taxon>unclassified sequences</taxon>
        <taxon>metagenomes</taxon>
        <taxon>ecological metagenomes</taxon>
    </lineage>
</organism>
<reference evidence="6" key="1">
    <citation type="journal article" date="2014" name="Front. Microbiol.">
        <title>High frequency of phylogenetically diverse reductive dehalogenase-homologous genes in deep subseafloor sedimentary metagenomes.</title>
        <authorList>
            <person name="Kawai M."/>
            <person name="Futagami T."/>
            <person name="Toyoda A."/>
            <person name="Takaki Y."/>
            <person name="Nishi S."/>
            <person name="Hori S."/>
            <person name="Arai W."/>
            <person name="Tsubouchi T."/>
            <person name="Morono Y."/>
            <person name="Uchiyama I."/>
            <person name="Ito T."/>
            <person name="Fujiyama A."/>
            <person name="Inagaki F."/>
            <person name="Takami H."/>
        </authorList>
    </citation>
    <scope>NUCLEOTIDE SEQUENCE</scope>
    <source>
        <strain evidence="6">Expedition CK06-06</strain>
    </source>
</reference>
<evidence type="ECO:0000256" key="2">
    <source>
        <dbReference type="ARBA" id="ARBA00022729"/>
    </source>
</evidence>
<keyword evidence="3" id="KW-0862">Zinc</keyword>
<evidence type="ECO:0000256" key="5">
    <source>
        <dbReference type="ARBA" id="ARBA00024361"/>
    </source>
</evidence>
<accession>X0TP33</accession>
<dbReference type="EMBL" id="BARS01011355">
    <property type="protein sequence ID" value="GAF88996.1"/>
    <property type="molecule type" value="Genomic_DNA"/>
</dbReference>
<evidence type="ECO:0000256" key="4">
    <source>
        <dbReference type="ARBA" id="ARBA00023157"/>
    </source>
</evidence>
<name>X0TP33_9ZZZZ</name>
<dbReference type="Gene3D" id="2.70.70.10">
    <property type="entry name" value="Glucose Permease (Domain IIA)"/>
    <property type="match status" value="1"/>
</dbReference>
<comment type="similarity">
    <text evidence="5">Belongs to the LECT2/MIM-1 family.</text>
</comment>
<keyword evidence="4" id="KW-1015">Disulfide bond</keyword>
<dbReference type="GO" id="GO:0046872">
    <property type="term" value="F:metal ion binding"/>
    <property type="evidence" value="ECO:0007669"/>
    <property type="project" value="UniProtKB-KW"/>
</dbReference>
<keyword evidence="2" id="KW-0732">Signal</keyword>
<dbReference type="PANTHER" id="PTHR11329:SF0">
    <property type="entry name" value="LEUKOCYTE CELL-DERIVED CHEMOTAXIN-2"/>
    <property type="match status" value="1"/>
</dbReference>
<evidence type="ECO:0008006" key="7">
    <source>
        <dbReference type="Google" id="ProtNLM"/>
    </source>
</evidence>
<evidence type="ECO:0000256" key="3">
    <source>
        <dbReference type="ARBA" id="ARBA00022833"/>
    </source>
</evidence>
<sequence length="167" mass="19049">MIPSDVQHEIRNGIADISFGINRIEKAIVSNGIEIVSPVGHWNIRNDSEGGGGFTAKRGIRSHEKNDLLCIPGQEVVAPFDGIIRRYFNVYEDEPNYIGIEILSTGHHWLAQISYIIPFEEKVVGEVEKRQDIGYAADIRDRYNQRMKPHIDFRLTANPFLFREIEG</sequence>
<evidence type="ECO:0000313" key="6">
    <source>
        <dbReference type="EMBL" id="GAF88996.1"/>
    </source>
</evidence>
<comment type="caution">
    <text evidence="6">The sequence shown here is derived from an EMBL/GenBank/DDBJ whole genome shotgun (WGS) entry which is preliminary data.</text>
</comment>
<dbReference type="InterPro" id="IPR011055">
    <property type="entry name" value="Dup_hybrid_motif"/>
</dbReference>
<dbReference type="PANTHER" id="PTHR11329">
    <property type="entry name" value="LEUKOCYTE CELL-DERIVED CHEMOTAXIN 2"/>
    <property type="match status" value="1"/>
</dbReference>
<keyword evidence="1" id="KW-0479">Metal-binding</keyword>
<gene>
    <name evidence="6" type="ORF">S01H1_20683</name>
</gene>
<proteinExistence type="inferred from homology"/>
<evidence type="ECO:0000256" key="1">
    <source>
        <dbReference type="ARBA" id="ARBA00022723"/>
    </source>
</evidence>
<dbReference type="InterPro" id="IPR008663">
    <property type="entry name" value="LECT2"/>
</dbReference>